<evidence type="ECO:0000313" key="1">
    <source>
        <dbReference type="EMBL" id="MBE5728341.1"/>
    </source>
</evidence>
<gene>
    <name evidence="1" type="ORF">IHE51_00590</name>
</gene>
<comment type="caution">
    <text evidence="1">The sequence shown here is derived from an EMBL/GenBank/DDBJ whole genome shotgun (WGS) entry which is preliminary data.</text>
</comment>
<accession>A0A8T3URQ6</accession>
<name>A0A8T3URQ6_9ARCH</name>
<dbReference type="AlphaFoldDB" id="A0A8T3URQ6"/>
<evidence type="ECO:0000313" key="2">
    <source>
        <dbReference type="Proteomes" id="UP000718571"/>
    </source>
</evidence>
<reference evidence="1 2" key="1">
    <citation type="submission" date="2020-09" db="EMBL/GenBank/DDBJ databases">
        <title>Genomic characterization of a novel Parvarchaeota family in acid mine drainage sediments.</title>
        <authorList>
            <person name="Luo Z.-H."/>
        </authorList>
    </citation>
    <scope>NUCLEOTIDE SEQUENCE [LARGE SCALE GENOMIC DNA]</scope>
    <source>
        <strain evidence="1">MAS1_bins.189</strain>
    </source>
</reference>
<organism evidence="1 2">
    <name type="scientific">Candidatus Acidifodinimicrobium mancum</name>
    <dbReference type="NCBI Taxonomy" id="2898728"/>
    <lineage>
        <taxon>Archaea</taxon>
        <taxon>Candidatus Parvarchaeota</taxon>
        <taxon>Candidatus Acidifodinimicrobiaceae</taxon>
        <taxon>Candidatus Acidifodinimicrobium</taxon>
    </lineage>
</organism>
<dbReference type="EMBL" id="JADFAR010000005">
    <property type="protein sequence ID" value="MBE5728341.1"/>
    <property type="molecule type" value="Genomic_DNA"/>
</dbReference>
<sequence>MEIIPVGSTSFQHEGSLDDQKFYSFAKETLKKEGYNVVETSYVQFGGNNYHIEWLAQKALDDYMAYRINVVLDFSNITETSVMKEGKPIKAKTGKVIVQLVSTIILDFLNKWTGGVSKFVKPLYDRMNSETMTQRKEAFENELDNIKNTLQSSLSFQAS</sequence>
<protein>
    <submittedName>
        <fullName evidence="1">Uncharacterized protein</fullName>
    </submittedName>
</protein>
<dbReference type="Proteomes" id="UP000718571">
    <property type="component" value="Unassembled WGS sequence"/>
</dbReference>
<proteinExistence type="predicted"/>